<keyword evidence="1" id="KW-1277">Toxin-antitoxin system</keyword>
<dbReference type="Pfam" id="PF05016">
    <property type="entry name" value="ParE_toxin"/>
    <property type="match status" value="1"/>
</dbReference>
<dbReference type="EMBL" id="PVWK01000152">
    <property type="protein sequence ID" value="PSB24172.1"/>
    <property type="molecule type" value="Genomic_DNA"/>
</dbReference>
<name>A0A2T1DUM7_9CYAN</name>
<dbReference type="AlphaFoldDB" id="A0A2T1DUM7"/>
<dbReference type="Gene3D" id="3.30.2310.20">
    <property type="entry name" value="RelE-like"/>
    <property type="match status" value="1"/>
</dbReference>
<comment type="caution">
    <text evidence="2">The sequence shown here is derived from an EMBL/GenBank/DDBJ whole genome shotgun (WGS) entry which is preliminary data.</text>
</comment>
<dbReference type="Proteomes" id="UP000239576">
    <property type="component" value="Unassembled WGS sequence"/>
</dbReference>
<proteinExistence type="predicted"/>
<organism evidence="2 3">
    <name type="scientific">Stenomitos frigidus ULC18</name>
    <dbReference type="NCBI Taxonomy" id="2107698"/>
    <lineage>
        <taxon>Bacteria</taxon>
        <taxon>Bacillati</taxon>
        <taxon>Cyanobacteriota</taxon>
        <taxon>Cyanophyceae</taxon>
        <taxon>Leptolyngbyales</taxon>
        <taxon>Leptolyngbyaceae</taxon>
        <taxon>Stenomitos</taxon>
    </lineage>
</organism>
<protein>
    <submittedName>
        <fullName evidence="2">Plasmid stabilization protein</fullName>
    </submittedName>
</protein>
<gene>
    <name evidence="2" type="ORF">C7B82_28190</name>
</gene>
<dbReference type="InterPro" id="IPR007712">
    <property type="entry name" value="RelE/ParE_toxin"/>
</dbReference>
<dbReference type="OrthoDB" id="278204at2"/>
<reference evidence="3" key="1">
    <citation type="submission" date="2018-02" db="EMBL/GenBank/DDBJ databases">
        <authorList>
            <person name="Moore K."/>
            <person name="Momper L."/>
        </authorList>
    </citation>
    <scope>NUCLEOTIDE SEQUENCE [LARGE SCALE GENOMIC DNA]</scope>
    <source>
        <strain evidence="3">ULC18</strain>
    </source>
</reference>
<dbReference type="InterPro" id="IPR035093">
    <property type="entry name" value="RelE/ParE_toxin_dom_sf"/>
</dbReference>
<evidence type="ECO:0000313" key="3">
    <source>
        <dbReference type="Proteomes" id="UP000239576"/>
    </source>
</evidence>
<dbReference type="RefSeq" id="WP_106260345.1">
    <property type="nucleotide sequence ID" value="NZ_CAWNSW010000053.1"/>
</dbReference>
<keyword evidence="3" id="KW-1185">Reference proteome</keyword>
<reference evidence="2 3" key="2">
    <citation type="submission" date="2018-03" db="EMBL/GenBank/DDBJ databases">
        <title>The ancient ancestry and fast evolution of plastids.</title>
        <authorList>
            <person name="Moore K.R."/>
            <person name="Magnabosco C."/>
            <person name="Momper L."/>
            <person name="Gold D.A."/>
            <person name="Bosak T."/>
            <person name="Fournier G.P."/>
        </authorList>
    </citation>
    <scope>NUCLEOTIDE SEQUENCE [LARGE SCALE GENOMIC DNA]</scope>
    <source>
        <strain evidence="2 3">ULC18</strain>
    </source>
</reference>
<evidence type="ECO:0000256" key="1">
    <source>
        <dbReference type="ARBA" id="ARBA00022649"/>
    </source>
</evidence>
<accession>A0A2T1DUM7</accession>
<sequence length="97" mass="11425">MACEFHPEARRELFDVVAHYDDIDLDLGNRFIQEIEQTLDRIEQFPQAWAPLSANSRRCRLTSFPYGVVYQIVPQGIMILAVMHLQRKPDYWSDRSV</sequence>
<evidence type="ECO:0000313" key="2">
    <source>
        <dbReference type="EMBL" id="PSB24172.1"/>
    </source>
</evidence>